<proteinExistence type="predicted"/>
<dbReference type="InterPro" id="IPR050331">
    <property type="entry name" value="Zinc_finger"/>
</dbReference>
<dbReference type="FunFam" id="3.30.160.60:FF:000100">
    <property type="entry name" value="Zinc finger 45-like"/>
    <property type="match status" value="1"/>
</dbReference>
<dbReference type="PROSITE" id="PS50157">
    <property type="entry name" value="ZINC_FINGER_C2H2_2"/>
    <property type="match status" value="8"/>
</dbReference>
<keyword evidence="6" id="KW-0539">Nucleus</keyword>
<evidence type="ECO:0000259" key="8">
    <source>
        <dbReference type="PROSITE" id="PS50157"/>
    </source>
</evidence>
<keyword evidence="4 7" id="KW-0863">Zinc-finger</keyword>
<dbReference type="SMART" id="SM00355">
    <property type="entry name" value="ZnF_C2H2"/>
    <property type="match status" value="9"/>
</dbReference>
<dbReference type="SUPFAM" id="SSF57667">
    <property type="entry name" value="beta-beta-alpha zinc fingers"/>
    <property type="match status" value="4"/>
</dbReference>
<organism evidence="9 10">
    <name type="scientific">Folsomia candida</name>
    <name type="common">Springtail</name>
    <dbReference type="NCBI Taxonomy" id="158441"/>
    <lineage>
        <taxon>Eukaryota</taxon>
        <taxon>Metazoa</taxon>
        <taxon>Ecdysozoa</taxon>
        <taxon>Arthropoda</taxon>
        <taxon>Hexapoda</taxon>
        <taxon>Collembola</taxon>
        <taxon>Entomobryomorpha</taxon>
        <taxon>Isotomoidea</taxon>
        <taxon>Isotomidae</taxon>
        <taxon>Proisotominae</taxon>
        <taxon>Folsomia</taxon>
    </lineage>
</organism>
<dbReference type="STRING" id="158441.A0A226DIR1"/>
<dbReference type="GO" id="GO:0005634">
    <property type="term" value="C:nucleus"/>
    <property type="evidence" value="ECO:0007669"/>
    <property type="project" value="UniProtKB-SubCell"/>
</dbReference>
<keyword evidence="5" id="KW-0862">Zinc</keyword>
<sequence>MDFKLELNQEHPMSSESLITNAHVATDLATQDPEAKVKCQVCGRIFKHLPSLRAHTRSFHTNRERPSCDTCHSVFLNSYNLRNHIKAFHSTEERPRFPCTFFGCEKSYLSKYEATRHHKIEHSENPVRFPCTLCEKGLKTRRGLEQHRSTHTNEKPFKGTTCGKSFGHLGNMKSHEMIHIEKSSREVFKCHLCPATSSRKDSLQRHIKAVHEERRNYSCSFCEKKYASVHGLKRHVEAKHPIHSCDKCEYETHSKHDLEQHVTSHHIADTFDCDDCPRKFRKFELLVHHIGREHMNEKEDSSREILTSLIDN</sequence>
<name>A0A226DIR1_FOLCA</name>
<feature type="domain" description="C2H2-type" evidence="8">
    <location>
        <begin position="271"/>
        <end position="299"/>
    </location>
</feature>
<dbReference type="GO" id="GO:0008270">
    <property type="term" value="F:zinc ion binding"/>
    <property type="evidence" value="ECO:0007669"/>
    <property type="project" value="UniProtKB-KW"/>
</dbReference>
<comment type="caution">
    <text evidence="9">The sequence shown here is derived from an EMBL/GenBank/DDBJ whole genome shotgun (WGS) entry which is preliminary data.</text>
</comment>
<keyword evidence="2" id="KW-0479">Metal-binding</keyword>
<feature type="domain" description="C2H2-type" evidence="8">
    <location>
        <begin position="97"/>
        <end position="126"/>
    </location>
</feature>
<protein>
    <submittedName>
        <fullName evidence="9">PR domain zinc finger protein 5</fullName>
    </submittedName>
</protein>
<dbReference type="Gene3D" id="3.30.160.60">
    <property type="entry name" value="Classic Zinc Finger"/>
    <property type="match status" value="5"/>
</dbReference>
<evidence type="ECO:0000256" key="7">
    <source>
        <dbReference type="PROSITE-ProRule" id="PRU00042"/>
    </source>
</evidence>
<dbReference type="InterPro" id="IPR036236">
    <property type="entry name" value="Znf_C2H2_sf"/>
</dbReference>
<evidence type="ECO:0000256" key="4">
    <source>
        <dbReference type="ARBA" id="ARBA00022771"/>
    </source>
</evidence>
<dbReference type="OMA" id="SHEMIHI"/>
<feature type="domain" description="C2H2-type" evidence="8">
    <location>
        <begin position="157"/>
        <end position="184"/>
    </location>
</feature>
<keyword evidence="10" id="KW-1185">Reference proteome</keyword>
<keyword evidence="3" id="KW-0677">Repeat</keyword>
<feature type="domain" description="C2H2-type" evidence="8">
    <location>
        <begin position="217"/>
        <end position="248"/>
    </location>
</feature>
<dbReference type="Proteomes" id="UP000198287">
    <property type="component" value="Unassembled WGS sequence"/>
</dbReference>
<comment type="subcellular location">
    <subcellularLocation>
        <location evidence="1">Nucleus</location>
    </subcellularLocation>
</comment>
<evidence type="ECO:0000256" key="3">
    <source>
        <dbReference type="ARBA" id="ARBA00022737"/>
    </source>
</evidence>
<dbReference type="EMBL" id="LNIX01000018">
    <property type="protein sequence ID" value="OXA45153.1"/>
    <property type="molecule type" value="Genomic_DNA"/>
</dbReference>
<dbReference type="OrthoDB" id="8112353at2759"/>
<dbReference type="PANTHER" id="PTHR16515">
    <property type="entry name" value="PR DOMAIN ZINC FINGER PROTEIN"/>
    <property type="match status" value="1"/>
</dbReference>
<evidence type="ECO:0000256" key="5">
    <source>
        <dbReference type="ARBA" id="ARBA00022833"/>
    </source>
</evidence>
<feature type="domain" description="C2H2-type" evidence="8">
    <location>
        <begin position="37"/>
        <end position="65"/>
    </location>
</feature>
<dbReference type="AlphaFoldDB" id="A0A226DIR1"/>
<evidence type="ECO:0000256" key="6">
    <source>
        <dbReference type="ARBA" id="ARBA00023242"/>
    </source>
</evidence>
<evidence type="ECO:0000256" key="2">
    <source>
        <dbReference type="ARBA" id="ARBA00022723"/>
    </source>
</evidence>
<dbReference type="GO" id="GO:0010468">
    <property type="term" value="P:regulation of gene expression"/>
    <property type="evidence" value="ECO:0007669"/>
    <property type="project" value="TreeGrafter"/>
</dbReference>
<gene>
    <name evidence="9" type="ORF">Fcan01_20169</name>
</gene>
<feature type="domain" description="C2H2-type" evidence="8">
    <location>
        <begin position="66"/>
        <end position="94"/>
    </location>
</feature>
<reference evidence="9 10" key="1">
    <citation type="submission" date="2015-12" db="EMBL/GenBank/DDBJ databases">
        <title>The genome of Folsomia candida.</title>
        <authorList>
            <person name="Faddeeva A."/>
            <person name="Derks M.F."/>
            <person name="Anvar Y."/>
            <person name="Smit S."/>
            <person name="Van Straalen N."/>
            <person name="Roelofs D."/>
        </authorList>
    </citation>
    <scope>NUCLEOTIDE SEQUENCE [LARGE SCALE GENOMIC DNA]</scope>
    <source>
        <strain evidence="9 10">VU population</strain>
        <tissue evidence="9">Whole body</tissue>
    </source>
</reference>
<dbReference type="PANTHER" id="PTHR16515:SF66">
    <property type="entry name" value="C2H2-TYPE DOMAIN-CONTAINING PROTEIN"/>
    <property type="match status" value="1"/>
</dbReference>
<dbReference type="PROSITE" id="PS00028">
    <property type="entry name" value="ZINC_FINGER_C2H2_1"/>
    <property type="match status" value="6"/>
</dbReference>
<evidence type="ECO:0000313" key="9">
    <source>
        <dbReference type="EMBL" id="OXA45153.1"/>
    </source>
</evidence>
<dbReference type="Pfam" id="PF00096">
    <property type="entry name" value="zf-C2H2"/>
    <property type="match status" value="3"/>
</dbReference>
<feature type="domain" description="C2H2-type" evidence="8">
    <location>
        <begin position="129"/>
        <end position="156"/>
    </location>
</feature>
<feature type="domain" description="C2H2-type" evidence="8">
    <location>
        <begin position="188"/>
        <end position="216"/>
    </location>
</feature>
<dbReference type="InterPro" id="IPR013087">
    <property type="entry name" value="Znf_C2H2_type"/>
</dbReference>
<evidence type="ECO:0000313" key="10">
    <source>
        <dbReference type="Proteomes" id="UP000198287"/>
    </source>
</evidence>
<evidence type="ECO:0000256" key="1">
    <source>
        <dbReference type="ARBA" id="ARBA00004123"/>
    </source>
</evidence>
<accession>A0A226DIR1</accession>